<dbReference type="AlphaFoldDB" id="A0A8X7WEX4"/>
<dbReference type="EMBL" id="JAAMPC010000002">
    <property type="protein sequence ID" value="KAG2327163.1"/>
    <property type="molecule type" value="Genomic_DNA"/>
</dbReference>
<name>A0A8X7WEX4_BRACI</name>
<dbReference type="PANTHER" id="PTHR47074:SF49">
    <property type="entry name" value="POLYNUCLEOTIDYL TRANSFERASE, RIBONUCLEASE H-LIKE SUPERFAMILY PROTEIN"/>
    <property type="match status" value="1"/>
</dbReference>
<reference evidence="2 3" key="1">
    <citation type="submission" date="2020-02" db="EMBL/GenBank/DDBJ databases">
        <authorList>
            <person name="Ma Q."/>
            <person name="Huang Y."/>
            <person name="Song X."/>
            <person name="Pei D."/>
        </authorList>
    </citation>
    <scope>NUCLEOTIDE SEQUENCE [LARGE SCALE GENOMIC DNA]</scope>
    <source>
        <strain evidence="2">Sxm20200214</strain>
        <tissue evidence="2">Leaf</tissue>
    </source>
</reference>
<feature type="domain" description="RNase H type-1" evidence="1">
    <location>
        <begin position="150"/>
        <end position="224"/>
    </location>
</feature>
<dbReference type="InterPro" id="IPR002156">
    <property type="entry name" value="RNaseH_domain"/>
</dbReference>
<protein>
    <recommendedName>
        <fullName evidence="1">RNase H type-1 domain-containing protein</fullName>
    </recommendedName>
</protein>
<dbReference type="InterPro" id="IPR052929">
    <property type="entry name" value="RNase_H-like_EbsB-rel"/>
</dbReference>
<proteinExistence type="predicted"/>
<evidence type="ECO:0000313" key="3">
    <source>
        <dbReference type="Proteomes" id="UP000886595"/>
    </source>
</evidence>
<dbReference type="PANTHER" id="PTHR47074">
    <property type="entry name" value="BNAC02G40300D PROTEIN"/>
    <property type="match status" value="1"/>
</dbReference>
<dbReference type="Pfam" id="PF13456">
    <property type="entry name" value="RVT_3"/>
    <property type="match status" value="1"/>
</dbReference>
<gene>
    <name evidence="2" type="ORF">Bca52824_009891</name>
</gene>
<accession>A0A8X7WEX4</accession>
<evidence type="ECO:0000259" key="1">
    <source>
        <dbReference type="Pfam" id="PF13456"/>
    </source>
</evidence>
<dbReference type="Proteomes" id="UP000886595">
    <property type="component" value="Unassembled WGS sequence"/>
</dbReference>
<dbReference type="OrthoDB" id="1749408at2759"/>
<dbReference type="GO" id="GO:0004523">
    <property type="term" value="F:RNA-DNA hybrid ribonuclease activity"/>
    <property type="evidence" value="ECO:0007669"/>
    <property type="project" value="InterPro"/>
</dbReference>
<sequence>MRCESVCQTCGIDGESINHVLFSCILARQVWAISQFPHPRGGFDESSVYANLDYLFRTWRNNDDMRSTTKIFPWILWYLWKNRNSLLFEGMIYEGEQIYKKAVDEANLWFSVQQEVQRVGRDDRRTKYRNFLTWTVPPRQFVKCNIGIKWSKRKRELGAAWILRNSDGSVLLHSRRSFVGVESKDEAHFLSLAWAVESMISHKCRRVYFALEGGVLVQAINSPKAWPSFKYKVCELRRLLGELLDWRVMLEKGDVVRDARQIASSVVIGERLQSYVARGYPRWMAN</sequence>
<keyword evidence="3" id="KW-1185">Reference proteome</keyword>
<evidence type="ECO:0000313" key="2">
    <source>
        <dbReference type="EMBL" id="KAG2327163.1"/>
    </source>
</evidence>
<dbReference type="GO" id="GO:0003676">
    <property type="term" value="F:nucleic acid binding"/>
    <property type="evidence" value="ECO:0007669"/>
    <property type="project" value="InterPro"/>
</dbReference>
<organism evidence="2 3">
    <name type="scientific">Brassica carinata</name>
    <name type="common">Ethiopian mustard</name>
    <name type="synonym">Abyssinian cabbage</name>
    <dbReference type="NCBI Taxonomy" id="52824"/>
    <lineage>
        <taxon>Eukaryota</taxon>
        <taxon>Viridiplantae</taxon>
        <taxon>Streptophyta</taxon>
        <taxon>Embryophyta</taxon>
        <taxon>Tracheophyta</taxon>
        <taxon>Spermatophyta</taxon>
        <taxon>Magnoliopsida</taxon>
        <taxon>eudicotyledons</taxon>
        <taxon>Gunneridae</taxon>
        <taxon>Pentapetalae</taxon>
        <taxon>rosids</taxon>
        <taxon>malvids</taxon>
        <taxon>Brassicales</taxon>
        <taxon>Brassicaceae</taxon>
        <taxon>Brassiceae</taxon>
        <taxon>Brassica</taxon>
    </lineage>
</organism>
<comment type="caution">
    <text evidence="2">The sequence shown here is derived from an EMBL/GenBank/DDBJ whole genome shotgun (WGS) entry which is preliminary data.</text>
</comment>